<protein>
    <submittedName>
        <fullName evidence="1">Lipopolysaccharide kinase InaA family protein</fullName>
    </submittedName>
</protein>
<keyword evidence="1" id="KW-0418">Kinase</keyword>
<gene>
    <name evidence="1" type="ORF">QEH59_11965</name>
</gene>
<comment type="caution">
    <text evidence="1">The sequence shown here is derived from an EMBL/GenBank/DDBJ whole genome shotgun (WGS) entry which is preliminary data.</text>
</comment>
<dbReference type="Proteomes" id="UP001243717">
    <property type="component" value="Unassembled WGS sequence"/>
</dbReference>
<evidence type="ECO:0000313" key="1">
    <source>
        <dbReference type="EMBL" id="MDQ8195145.1"/>
    </source>
</evidence>
<keyword evidence="1" id="KW-0808">Transferase</keyword>
<dbReference type="GO" id="GO:0016301">
    <property type="term" value="F:kinase activity"/>
    <property type="evidence" value="ECO:0007669"/>
    <property type="project" value="UniProtKB-KW"/>
</dbReference>
<accession>A0ABU1AMR6</accession>
<dbReference type="SUPFAM" id="SSF56112">
    <property type="entry name" value="Protein kinase-like (PK-like)"/>
    <property type="match status" value="1"/>
</dbReference>
<dbReference type="PIRSF" id="PIRSF026326">
    <property type="entry name" value="InaA"/>
    <property type="match status" value="1"/>
</dbReference>
<dbReference type="InterPro" id="IPR011009">
    <property type="entry name" value="Kinase-like_dom_sf"/>
</dbReference>
<proteinExistence type="predicted"/>
<dbReference type="InterPro" id="IPR027023">
    <property type="entry name" value="Put_LipoPS_kinase_InaA"/>
</dbReference>
<sequence length="262" mass="30148">MFETKYQWIDPSVHSLLTTAGLLDLQAVSRRAFDWFEEPNQRRGGWSGVTRIVLNPSAPEAEQKIVFLKIQQNHFYRAPSTCFRKRLSFIREFEALQALRSQAQLAPKLLLFAHWTENGNQGALIITESLEHWQAFDSWLKQLDSTETANAEAIQHALSAIAATTRALHQAGWAHFGFYPKHAFIRADSNGGYQARLIDLEKARRPLFKKQSIIEDVSRFLRHAKRLTQAQKTYYLHEYFQTSTFSPAQRKLISQMKGVATI</sequence>
<dbReference type="EMBL" id="JARXIC010000018">
    <property type="protein sequence ID" value="MDQ8195145.1"/>
    <property type="molecule type" value="Genomic_DNA"/>
</dbReference>
<dbReference type="RefSeq" id="WP_308985604.1">
    <property type="nucleotide sequence ID" value="NZ_JARXIC010000018.1"/>
</dbReference>
<evidence type="ECO:0000313" key="2">
    <source>
        <dbReference type="Proteomes" id="UP001243717"/>
    </source>
</evidence>
<keyword evidence="2" id="KW-1185">Reference proteome</keyword>
<organism evidence="1 2">
    <name type="scientific">Thalassobacterium sedimentorum</name>
    <dbReference type="NCBI Taxonomy" id="3041258"/>
    <lineage>
        <taxon>Bacteria</taxon>
        <taxon>Pseudomonadati</taxon>
        <taxon>Verrucomicrobiota</taxon>
        <taxon>Opitutia</taxon>
        <taxon>Puniceicoccales</taxon>
        <taxon>Coraliomargaritaceae</taxon>
        <taxon>Thalassobacterium</taxon>
    </lineage>
</organism>
<dbReference type="Pfam" id="PF06293">
    <property type="entry name" value="Kdo"/>
    <property type="match status" value="1"/>
</dbReference>
<reference evidence="1 2" key="1">
    <citation type="submission" date="2023-04" db="EMBL/GenBank/DDBJ databases">
        <title>A novel bacteria isolated from coastal sediment.</title>
        <authorList>
            <person name="Liu X.-J."/>
            <person name="Du Z.-J."/>
        </authorList>
    </citation>
    <scope>NUCLEOTIDE SEQUENCE [LARGE SCALE GENOMIC DNA]</scope>
    <source>
        <strain evidence="1 2">SDUM461004</strain>
    </source>
</reference>
<name>A0ABU1AMR6_9BACT</name>